<evidence type="ECO:0000256" key="1">
    <source>
        <dbReference type="SAM" id="Phobius"/>
    </source>
</evidence>
<keyword evidence="3" id="KW-1185">Reference proteome</keyword>
<feature type="transmembrane region" description="Helical" evidence="1">
    <location>
        <begin position="185"/>
        <end position="204"/>
    </location>
</feature>
<reference evidence="2 3" key="1">
    <citation type="submission" date="2019-03" db="EMBL/GenBank/DDBJ databases">
        <title>Genomics of glacier-inhabiting Cryobacterium strains.</title>
        <authorList>
            <person name="Liu Q."/>
            <person name="Xin Y.-H."/>
        </authorList>
    </citation>
    <scope>NUCLEOTIDE SEQUENCE [LARGE SCALE GENOMIC DNA]</scope>
    <source>
        <strain evidence="2 3">Sr54</strain>
    </source>
</reference>
<feature type="transmembrane region" description="Helical" evidence="1">
    <location>
        <begin position="12"/>
        <end position="31"/>
    </location>
</feature>
<dbReference type="Proteomes" id="UP000297626">
    <property type="component" value="Unassembled WGS sequence"/>
</dbReference>
<comment type="caution">
    <text evidence="2">The sequence shown here is derived from an EMBL/GenBank/DDBJ whole genome shotgun (WGS) entry which is preliminary data.</text>
</comment>
<protein>
    <recommendedName>
        <fullName evidence="4">Polysaccharide chain length determinant N-terminal domain-containing protein</fullName>
    </recommendedName>
</protein>
<accession>A0A4R9BXB8</accession>
<organism evidence="2 3">
    <name type="scientific">Cryobacterium serini</name>
    <dbReference type="NCBI Taxonomy" id="1259201"/>
    <lineage>
        <taxon>Bacteria</taxon>
        <taxon>Bacillati</taxon>
        <taxon>Actinomycetota</taxon>
        <taxon>Actinomycetes</taxon>
        <taxon>Micrococcales</taxon>
        <taxon>Microbacteriaceae</taxon>
        <taxon>Cryobacterium</taxon>
    </lineage>
</organism>
<keyword evidence="1" id="KW-0472">Membrane</keyword>
<dbReference type="RefSeq" id="WP_134526697.1">
    <property type="nucleotide sequence ID" value="NZ_SOHN01000003.1"/>
</dbReference>
<keyword evidence="1" id="KW-1133">Transmembrane helix</keyword>
<dbReference type="EMBL" id="SOHN01000003">
    <property type="protein sequence ID" value="TFD91457.1"/>
    <property type="molecule type" value="Genomic_DNA"/>
</dbReference>
<keyword evidence="1" id="KW-0812">Transmembrane</keyword>
<sequence>MTTRDLLQILARRWYVVMVVLIGTGLLYATLARPGSYYSEVQVVFVAPGDVALAPFNDQRRVTLVSFASAIESEVHNGRPTNRLAERAPLFGAGVDQGYQVLMPNRGGQWQYSFPDPVLTVRAVGPDPEWVTATVDGLVTRITALVAHRQQSNGVPIVDTIHIERVPDETSANYVGSSTDARVRALVSLILVGFAVAVFLAVTIDRISQKVQSK</sequence>
<proteinExistence type="predicted"/>
<dbReference type="AlphaFoldDB" id="A0A4R9BXB8"/>
<name>A0A4R9BXB8_9MICO</name>
<evidence type="ECO:0000313" key="2">
    <source>
        <dbReference type="EMBL" id="TFD91457.1"/>
    </source>
</evidence>
<evidence type="ECO:0008006" key="4">
    <source>
        <dbReference type="Google" id="ProtNLM"/>
    </source>
</evidence>
<evidence type="ECO:0000313" key="3">
    <source>
        <dbReference type="Proteomes" id="UP000297626"/>
    </source>
</evidence>
<gene>
    <name evidence="2" type="ORF">E3T51_01780</name>
</gene>